<dbReference type="Pfam" id="PF00067">
    <property type="entry name" value="p450"/>
    <property type="match status" value="1"/>
</dbReference>
<dbReference type="EMBL" id="JABEYC010000278">
    <property type="protein sequence ID" value="KAF4979790.1"/>
    <property type="molecule type" value="Genomic_DNA"/>
</dbReference>
<accession>A0A8H4XLY7</accession>
<evidence type="ECO:0000313" key="1">
    <source>
        <dbReference type="EMBL" id="KAF4979790.1"/>
    </source>
</evidence>
<evidence type="ECO:0000313" key="2">
    <source>
        <dbReference type="Proteomes" id="UP000635477"/>
    </source>
</evidence>
<dbReference type="SUPFAM" id="SSF48264">
    <property type="entry name" value="Cytochrome P450"/>
    <property type="match status" value="1"/>
</dbReference>
<dbReference type="OrthoDB" id="1470350at2759"/>
<name>A0A8H4XLY7_9HYPO</name>
<reference evidence="1" key="2">
    <citation type="submission" date="2020-05" db="EMBL/GenBank/DDBJ databases">
        <authorList>
            <person name="Kim H.-S."/>
            <person name="Proctor R.H."/>
            <person name="Brown D.W."/>
        </authorList>
    </citation>
    <scope>NUCLEOTIDE SEQUENCE</scope>
    <source>
        <strain evidence="1">NRRL 22465</strain>
    </source>
</reference>
<reference evidence="1" key="1">
    <citation type="journal article" date="2020" name="BMC Genomics">
        <title>Correction to: Identification and distribution of gene clusters required for synthesis of sphingolipid metabolism inhibitors in diverse species of the filamentous fungus Fusarium.</title>
        <authorList>
            <person name="Kim H.S."/>
            <person name="Lohmar J.M."/>
            <person name="Busman M."/>
            <person name="Brown D.W."/>
            <person name="Naumann T.A."/>
            <person name="Divon H.H."/>
            <person name="Lysoe E."/>
            <person name="Uhlig S."/>
            <person name="Proctor R.H."/>
        </authorList>
    </citation>
    <scope>NUCLEOTIDE SEQUENCE</scope>
    <source>
        <strain evidence="1">NRRL 22465</strain>
    </source>
</reference>
<sequence length="507" mass="57091">MFRELLYSLAGLVLLAYAAEWALSLFDDPREPQRLQPTVPLFGHLLGMIQHGSGYYSIASKKTDAEIYTLNIFNTKLYVAKTRRLTPLIQKASKTLSFRPFMQTASKLMGDATKETYDIFGTEMVDDFSHAMRTSLAPGPHLDEQNLRMGNRVLEDINTVLSPGECQKSKIHLLDWVRHAVVQASSCGVYGEEHPFRDPKVEAAFWKWQAYLPLHMVNLDLMRKGYAARDVVFRALQDYCNAVPTDASKVFVERNRTMREAGICEDDIRKQEATFGTAAFANTVPTLYWTIHELFSRPEVLEEVRAEVAEQAVSGSKESGFRLDVAALKTRCPLLLSVYQETQRTRHVHANIRKVVTDMLLDRQYLLKAGNYVQMPGQPIHADPSTWGESADTFDPYRFMRKGGSDRRSVAPSSFVAWGAAPHLCPARQFASTEVLMVVALLAMRSDLVPVGTGLWEMKPVVKTSDMVSIQLPKRDVEVEAAEREEWSGRWSLDMGESTTRISLASG</sequence>
<dbReference type="InterPro" id="IPR001128">
    <property type="entry name" value="Cyt_P450"/>
</dbReference>
<dbReference type="InterPro" id="IPR053007">
    <property type="entry name" value="CYP450_monoxygenase_sec-met"/>
</dbReference>
<dbReference type="Gene3D" id="1.10.630.10">
    <property type="entry name" value="Cytochrome P450"/>
    <property type="match status" value="1"/>
</dbReference>
<comment type="caution">
    <text evidence="1">The sequence shown here is derived from an EMBL/GenBank/DDBJ whole genome shotgun (WGS) entry which is preliminary data.</text>
</comment>
<organism evidence="1 2">
    <name type="scientific">Fusarium zealandicum</name>
    <dbReference type="NCBI Taxonomy" id="1053134"/>
    <lineage>
        <taxon>Eukaryota</taxon>
        <taxon>Fungi</taxon>
        <taxon>Dikarya</taxon>
        <taxon>Ascomycota</taxon>
        <taxon>Pezizomycotina</taxon>
        <taxon>Sordariomycetes</taxon>
        <taxon>Hypocreomycetidae</taxon>
        <taxon>Hypocreales</taxon>
        <taxon>Nectriaceae</taxon>
        <taxon>Fusarium</taxon>
        <taxon>Fusarium staphyleae species complex</taxon>
    </lineage>
</organism>
<dbReference type="GO" id="GO:0004497">
    <property type="term" value="F:monooxygenase activity"/>
    <property type="evidence" value="ECO:0007669"/>
    <property type="project" value="InterPro"/>
</dbReference>
<dbReference type="PANTHER" id="PTHR47582">
    <property type="entry name" value="P450, PUTATIVE (EUROFUNG)-RELATED"/>
    <property type="match status" value="1"/>
</dbReference>
<evidence type="ECO:0008006" key="3">
    <source>
        <dbReference type="Google" id="ProtNLM"/>
    </source>
</evidence>
<dbReference type="PANTHER" id="PTHR47582:SF1">
    <property type="entry name" value="P450, PUTATIVE (EUROFUNG)-RELATED"/>
    <property type="match status" value="1"/>
</dbReference>
<gene>
    <name evidence="1" type="ORF">FZEAL_4064</name>
</gene>
<proteinExistence type="predicted"/>
<dbReference type="Proteomes" id="UP000635477">
    <property type="component" value="Unassembled WGS sequence"/>
</dbReference>
<protein>
    <recommendedName>
        <fullName evidence="3">Cytochrome P450</fullName>
    </recommendedName>
</protein>
<dbReference type="GO" id="GO:0005506">
    <property type="term" value="F:iron ion binding"/>
    <property type="evidence" value="ECO:0007669"/>
    <property type="project" value="InterPro"/>
</dbReference>
<dbReference type="CDD" id="cd11040">
    <property type="entry name" value="CYP7_CYP8-like"/>
    <property type="match status" value="1"/>
</dbReference>
<dbReference type="GO" id="GO:0020037">
    <property type="term" value="F:heme binding"/>
    <property type="evidence" value="ECO:0007669"/>
    <property type="project" value="InterPro"/>
</dbReference>
<dbReference type="GO" id="GO:0016705">
    <property type="term" value="F:oxidoreductase activity, acting on paired donors, with incorporation or reduction of molecular oxygen"/>
    <property type="evidence" value="ECO:0007669"/>
    <property type="project" value="InterPro"/>
</dbReference>
<dbReference type="AlphaFoldDB" id="A0A8H4XLY7"/>
<dbReference type="InterPro" id="IPR036396">
    <property type="entry name" value="Cyt_P450_sf"/>
</dbReference>
<keyword evidence="2" id="KW-1185">Reference proteome</keyword>